<dbReference type="PIRSF" id="PIRSF016838">
    <property type="entry name" value="PafC"/>
    <property type="match status" value="1"/>
</dbReference>
<dbReference type="Pfam" id="PF13280">
    <property type="entry name" value="WYL"/>
    <property type="match status" value="1"/>
</dbReference>
<evidence type="ECO:0000313" key="5">
    <source>
        <dbReference type="Proteomes" id="UP000076603"/>
    </source>
</evidence>
<organism evidence="4 5">
    <name type="scientific">Clostridium magnum DSM 2767</name>
    <dbReference type="NCBI Taxonomy" id="1121326"/>
    <lineage>
        <taxon>Bacteria</taxon>
        <taxon>Bacillati</taxon>
        <taxon>Bacillota</taxon>
        <taxon>Clostridia</taxon>
        <taxon>Eubacteriales</taxon>
        <taxon>Clostridiaceae</taxon>
        <taxon>Clostridium</taxon>
    </lineage>
</organism>
<dbReference type="EMBL" id="LWAE01000007">
    <property type="protein sequence ID" value="KZL89930.1"/>
    <property type="molecule type" value="Genomic_DNA"/>
</dbReference>
<dbReference type="PANTHER" id="PTHR34580:SF8">
    <property type="entry name" value="WYL DOMAIN-CONTAINING PROTEIN"/>
    <property type="match status" value="1"/>
</dbReference>
<dbReference type="InterPro" id="IPR057727">
    <property type="entry name" value="WCX_dom"/>
</dbReference>
<gene>
    <name evidence="4" type="ORF">CLMAG_49440</name>
</gene>
<evidence type="ECO:0000259" key="3">
    <source>
        <dbReference type="Pfam" id="PF25583"/>
    </source>
</evidence>
<name>A0A162RI16_9CLOT</name>
<dbReference type="InterPro" id="IPR036388">
    <property type="entry name" value="WH-like_DNA-bd_sf"/>
</dbReference>
<feature type="domain" description="Helix-turn-helix type 11" evidence="1">
    <location>
        <begin position="5"/>
        <end position="55"/>
    </location>
</feature>
<feature type="domain" description="WYL" evidence="2">
    <location>
        <begin position="142"/>
        <end position="207"/>
    </location>
</feature>
<dbReference type="PATRIC" id="fig|1121326.3.peg.5007"/>
<evidence type="ECO:0000313" key="4">
    <source>
        <dbReference type="EMBL" id="KZL89930.1"/>
    </source>
</evidence>
<dbReference type="RefSeq" id="WP_066628388.1">
    <property type="nucleotide sequence ID" value="NZ_FQXL01000029.1"/>
</dbReference>
<dbReference type="Proteomes" id="UP000076603">
    <property type="component" value="Unassembled WGS sequence"/>
</dbReference>
<dbReference type="InterPro" id="IPR051534">
    <property type="entry name" value="CBASS_pafABC_assoc_protein"/>
</dbReference>
<dbReference type="Pfam" id="PF25583">
    <property type="entry name" value="WCX"/>
    <property type="match status" value="1"/>
</dbReference>
<dbReference type="InterPro" id="IPR013196">
    <property type="entry name" value="HTH_11"/>
</dbReference>
<accession>A0A162RI16</accession>
<proteinExistence type="predicted"/>
<dbReference type="SUPFAM" id="SSF46785">
    <property type="entry name" value="Winged helix' DNA-binding domain"/>
    <property type="match status" value="1"/>
</dbReference>
<dbReference type="STRING" id="1121326.CLMAG_49440"/>
<sequence>MKINRLLAIITILLNRERISAVELSKKFEVSIRTIYRDIEAINMAGIPVVSQSGNNGGFYIVDNYKINHQFLTLEDKISIVEALKNINGFLDNKQVELAIEKIKSIVPKEKRAEFDSHFQQMVIDNLPWGFRKSDKENLNYKVVYTAVDNKKCIAFDYRSSKGGYDWREVEPLTLVFKGVSWYLFSFCKLRSDYRLFKLSRMDSLEVLEKEIEKGRISYEQYENLDKNKYEENKLTRMKLKFSNRVRYRIEDYFDISEIKVQEDGSLVVESDFFEDEWVYSMILSYGEYVEVIEPYRIRKIIKDKSEKIYNIYSNMT</sequence>
<dbReference type="InterPro" id="IPR028349">
    <property type="entry name" value="PafC-like"/>
</dbReference>
<dbReference type="Pfam" id="PF08279">
    <property type="entry name" value="HTH_11"/>
    <property type="match status" value="1"/>
</dbReference>
<dbReference type="PANTHER" id="PTHR34580">
    <property type="match status" value="1"/>
</dbReference>
<dbReference type="PROSITE" id="PS52050">
    <property type="entry name" value="WYL"/>
    <property type="match status" value="1"/>
</dbReference>
<evidence type="ECO:0000259" key="2">
    <source>
        <dbReference type="Pfam" id="PF13280"/>
    </source>
</evidence>
<dbReference type="AlphaFoldDB" id="A0A162RI16"/>
<protein>
    <submittedName>
        <fullName evidence="4">HTH domain protein</fullName>
    </submittedName>
</protein>
<evidence type="ECO:0000259" key="1">
    <source>
        <dbReference type="Pfam" id="PF08279"/>
    </source>
</evidence>
<reference evidence="4 5" key="1">
    <citation type="submission" date="2016-04" db="EMBL/GenBank/DDBJ databases">
        <title>Genome sequence of Clostridium magnum DSM 2767.</title>
        <authorList>
            <person name="Poehlein A."/>
            <person name="Uhlig R."/>
            <person name="Fischer R."/>
            <person name="Bahl H."/>
            <person name="Daniel R."/>
        </authorList>
    </citation>
    <scope>NUCLEOTIDE SEQUENCE [LARGE SCALE GENOMIC DNA]</scope>
    <source>
        <strain evidence="4 5">DSM 2767</strain>
    </source>
</reference>
<comment type="caution">
    <text evidence="4">The sequence shown here is derived from an EMBL/GenBank/DDBJ whole genome shotgun (WGS) entry which is preliminary data.</text>
</comment>
<keyword evidence="5" id="KW-1185">Reference proteome</keyword>
<dbReference type="OrthoDB" id="9815009at2"/>
<feature type="domain" description="WCX" evidence="3">
    <location>
        <begin position="236"/>
        <end position="308"/>
    </location>
</feature>
<dbReference type="InterPro" id="IPR026881">
    <property type="entry name" value="WYL_dom"/>
</dbReference>
<dbReference type="InterPro" id="IPR036390">
    <property type="entry name" value="WH_DNA-bd_sf"/>
</dbReference>
<dbReference type="Gene3D" id="1.10.10.10">
    <property type="entry name" value="Winged helix-like DNA-binding domain superfamily/Winged helix DNA-binding domain"/>
    <property type="match status" value="1"/>
</dbReference>